<evidence type="ECO:0000313" key="13">
    <source>
        <dbReference type="Proteomes" id="UP001597168"/>
    </source>
</evidence>
<dbReference type="EC" id="5.1.3.2" evidence="5 10"/>
<organism evidence="12 13">
    <name type="scientific">Saccharothrix hoggarensis</name>
    <dbReference type="NCBI Taxonomy" id="913853"/>
    <lineage>
        <taxon>Bacteria</taxon>
        <taxon>Bacillati</taxon>
        <taxon>Actinomycetota</taxon>
        <taxon>Actinomycetes</taxon>
        <taxon>Pseudonocardiales</taxon>
        <taxon>Pseudonocardiaceae</taxon>
        <taxon>Saccharothrix</taxon>
    </lineage>
</organism>
<comment type="similarity">
    <text evidence="4 10">Belongs to the NAD(P)-dependent epimerase/dehydratase family.</text>
</comment>
<evidence type="ECO:0000256" key="9">
    <source>
        <dbReference type="ARBA" id="ARBA00023277"/>
    </source>
</evidence>
<comment type="pathway">
    <text evidence="3 10">Carbohydrate metabolism; galactose metabolism.</text>
</comment>
<evidence type="ECO:0000256" key="1">
    <source>
        <dbReference type="ARBA" id="ARBA00000083"/>
    </source>
</evidence>
<dbReference type="PANTHER" id="PTHR43725:SF53">
    <property type="entry name" value="UDP-ARABINOSE 4-EPIMERASE 1"/>
    <property type="match status" value="1"/>
</dbReference>
<comment type="subunit">
    <text evidence="10">Homodimer.</text>
</comment>
<comment type="cofactor">
    <cofactor evidence="2 10">
        <name>NAD(+)</name>
        <dbReference type="ChEBI" id="CHEBI:57540"/>
    </cofactor>
</comment>
<dbReference type="InterPro" id="IPR001509">
    <property type="entry name" value="Epimerase_deHydtase"/>
</dbReference>
<comment type="catalytic activity">
    <reaction evidence="1 10">
        <text>UDP-alpha-D-glucose = UDP-alpha-D-galactose</text>
        <dbReference type="Rhea" id="RHEA:22168"/>
        <dbReference type="ChEBI" id="CHEBI:58885"/>
        <dbReference type="ChEBI" id="CHEBI:66914"/>
        <dbReference type="EC" id="5.1.3.2"/>
    </reaction>
</comment>
<dbReference type="CDD" id="cd05247">
    <property type="entry name" value="UDP_G4E_1_SDR_e"/>
    <property type="match status" value="1"/>
</dbReference>
<keyword evidence="13" id="KW-1185">Reference proteome</keyword>
<dbReference type="Gene3D" id="3.90.25.10">
    <property type="entry name" value="UDP-galactose 4-epimerase, domain 1"/>
    <property type="match status" value="1"/>
</dbReference>
<evidence type="ECO:0000313" key="12">
    <source>
        <dbReference type="EMBL" id="MFD1146537.1"/>
    </source>
</evidence>
<dbReference type="EMBL" id="JBHTLK010000014">
    <property type="protein sequence ID" value="MFD1146537.1"/>
    <property type="molecule type" value="Genomic_DNA"/>
</dbReference>
<evidence type="ECO:0000256" key="3">
    <source>
        <dbReference type="ARBA" id="ARBA00004947"/>
    </source>
</evidence>
<dbReference type="InterPro" id="IPR005886">
    <property type="entry name" value="UDP_G4E"/>
</dbReference>
<name>A0ABW3QFD1_9PSEU</name>
<dbReference type="InterPro" id="IPR036291">
    <property type="entry name" value="NAD(P)-bd_dom_sf"/>
</dbReference>
<keyword evidence="9 10" id="KW-0119">Carbohydrate metabolism</keyword>
<dbReference type="Pfam" id="PF01370">
    <property type="entry name" value="Epimerase"/>
    <property type="match status" value="1"/>
</dbReference>
<dbReference type="Gene3D" id="3.40.50.720">
    <property type="entry name" value="NAD(P)-binding Rossmann-like Domain"/>
    <property type="match status" value="1"/>
</dbReference>
<feature type="domain" description="NAD-dependent epimerase/dehydratase" evidence="11">
    <location>
        <begin position="4"/>
        <end position="251"/>
    </location>
</feature>
<protein>
    <recommendedName>
        <fullName evidence="6 10">UDP-glucose 4-epimerase</fullName>
        <ecNumber evidence="5 10">5.1.3.2</ecNumber>
    </recommendedName>
</protein>
<evidence type="ECO:0000256" key="10">
    <source>
        <dbReference type="RuleBase" id="RU366046"/>
    </source>
</evidence>
<evidence type="ECO:0000256" key="2">
    <source>
        <dbReference type="ARBA" id="ARBA00001911"/>
    </source>
</evidence>
<dbReference type="GO" id="GO:0003978">
    <property type="term" value="F:UDP-glucose 4-epimerase activity"/>
    <property type="evidence" value="ECO:0007669"/>
    <property type="project" value="UniProtKB-EC"/>
</dbReference>
<gene>
    <name evidence="12" type="primary">galE</name>
    <name evidence="12" type="ORF">ACFQ3T_05325</name>
</gene>
<evidence type="ECO:0000256" key="7">
    <source>
        <dbReference type="ARBA" id="ARBA00023027"/>
    </source>
</evidence>
<sequence>MRLLVTGGAGYVGSVCAARLVESGHEVVVLDDLSTGHADAVPDGARLVEAGIDDAIGGVLAEGVGGAGFDGVLHFAAKSLVGESMQDPAKYWQGNVVTSLRLLDAMREHGTPRLVFSSTAATYGEPERVPIAETAPTRPTNTYGATKLAIDHAITSYAAAHGLAAVSLRYFNVAGAYGRFGERHGVETHLIPIVLQVASGRRERVQVYGDDWPTQDGTCVRDYIHVVDLADAHLRALEHAAAGEHRIYNLGNGLGFSVKQVIDACREVTGHPIPADVAPRRAGDPAVLVAGSEKARTELGWKPERVDLTGIVRDAWNFTTDRDEETRAGRVW</sequence>
<dbReference type="RefSeq" id="WP_380720449.1">
    <property type="nucleotide sequence ID" value="NZ_JBHTLK010000014.1"/>
</dbReference>
<comment type="caution">
    <text evidence="12">The sequence shown here is derived from an EMBL/GenBank/DDBJ whole genome shotgun (WGS) entry which is preliminary data.</text>
</comment>
<proteinExistence type="inferred from homology"/>
<reference evidence="13" key="1">
    <citation type="journal article" date="2019" name="Int. J. Syst. Evol. Microbiol.">
        <title>The Global Catalogue of Microorganisms (GCM) 10K type strain sequencing project: providing services to taxonomists for standard genome sequencing and annotation.</title>
        <authorList>
            <consortium name="The Broad Institute Genomics Platform"/>
            <consortium name="The Broad Institute Genome Sequencing Center for Infectious Disease"/>
            <person name="Wu L."/>
            <person name="Ma J."/>
        </authorList>
    </citation>
    <scope>NUCLEOTIDE SEQUENCE [LARGE SCALE GENOMIC DNA]</scope>
    <source>
        <strain evidence="13">CCUG 60214</strain>
    </source>
</reference>
<evidence type="ECO:0000256" key="4">
    <source>
        <dbReference type="ARBA" id="ARBA00007637"/>
    </source>
</evidence>
<evidence type="ECO:0000259" key="11">
    <source>
        <dbReference type="Pfam" id="PF01370"/>
    </source>
</evidence>
<dbReference type="PANTHER" id="PTHR43725">
    <property type="entry name" value="UDP-GLUCOSE 4-EPIMERASE"/>
    <property type="match status" value="1"/>
</dbReference>
<dbReference type="Proteomes" id="UP001597168">
    <property type="component" value="Unassembled WGS sequence"/>
</dbReference>
<evidence type="ECO:0000256" key="8">
    <source>
        <dbReference type="ARBA" id="ARBA00023235"/>
    </source>
</evidence>
<evidence type="ECO:0000256" key="5">
    <source>
        <dbReference type="ARBA" id="ARBA00013189"/>
    </source>
</evidence>
<keyword evidence="8 10" id="KW-0413">Isomerase</keyword>
<keyword evidence="7 10" id="KW-0520">NAD</keyword>
<accession>A0ABW3QFD1</accession>
<dbReference type="SUPFAM" id="SSF51735">
    <property type="entry name" value="NAD(P)-binding Rossmann-fold domains"/>
    <property type="match status" value="1"/>
</dbReference>
<evidence type="ECO:0000256" key="6">
    <source>
        <dbReference type="ARBA" id="ARBA00018569"/>
    </source>
</evidence>
<dbReference type="NCBIfam" id="TIGR01179">
    <property type="entry name" value="galE"/>
    <property type="match status" value="1"/>
</dbReference>